<dbReference type="PANTHER" id="PTHR35936">
    <property type="entry name" value="MEMBRANE-BOUND LYTIC MUREIN TRANSGLYCOSYLASE F"/>
    <property type="match status" value="1"/>
</dbReference>
<reference evidence="1" key="1">
    <citation type="submission" date="2019-03" db="EMBL/GenBank/DDBJ databases">
        <title>Single cell metagenomics reveals metabolic interactions within the superorganism composed of flagellate Streblomastix strix and complex community of Bacteroidetes bacteria on its surface.</title>
        <authorList>
            <person name="Treitli S.C."/>
            <person name="Kolisko M."/>
            <person name="Husnik F."/>
            <person name="Keeling P."/>
            <person name="Hampl V."/>
        </authorList>
    </citation>
    <scope>NUCLEOTIDE SEQUENCE</scope>
    <source>
        <strain evidence="1">STM</strain>
    </source>
</reference>
<dbReference type="GO" id="GO:0016829">
    <property type="term" value="F:lyase activity"/>
    <property type="evidence" value="ECO:0007669"/>
    <property type="project" value="UniProtKB-KW"/>
</dbReference>
<proteinExistence type="predicted"/>
<evidence type="ECO:0000313" key="1">
    <source>
        <dbReference type="EMBL" id="KAA6318495.1"/>
    </source>
</evidence>
<feature type="non-terminal residue" evidence="1">
    <location>
        <position position="173"/>
    </location>
</feature>
<dbReference type="EMBL" id="SNRY01004172">
    <property type="protein sequence ID" value="KAA6318495.1"/>
    <property type="molecule type" value="Genomic_DNA"/>
</dbReference>
<dbReference type="SUPFAM" id="SSF53850">
    <property type="entry name" value="Periplasmic binding protein-like II"/>
    <property type="match status" value="1"/>
</dbReference>
<protein>
    <submittedName>
        <fullName evidence="1">Membrane-bound lytic murein transglycosylase F</fullName>
        <ecNumber evidence="1">4.2.2.-</ecNumber>
    </submittedName>
</protein>
<dbReference type="Gene3D" id="3.40.190.10">
    <property type="entry name" value="Periplasmic binding protein-like II"/>
    <property type="match status" value="2"/>
</dbReference>
<dbReference type="AlphaFoldDB" id="A0A5J4Q9M7"/>
<dbReference type="PROSITE" id="PS51257">
    <property type="entry name" value="PROKAR_LIPOPROTEIN"/>
    <property type="match status" value="1"/>
</dbReference>
<comment type="caution">
    <text evidence="1">The sequence shown here is derived from an EMBL/GenBank/DDBJ whole genome shotgun (WGS) entry which is preliminary data.</text>
</comment>
<sequence length="173" mass="19744">MKKLSLFLFLCLFFISCNYLPLNKKETAAHDLPQIKESGELRILTLNDAMGSYFIYREQEMGYQYEIGQLFARSLGIKVQIKKVKNIGELSQKLLNGEGDIVLYNLPIVKELKDSLIYCGEENITYQVIVQQNRNSIKDVTELIGKEVHVTPGKYHDRLVNLNNELGGGIQIC</sequence>
<accession>A0A5J4Q9M7</accession>
<gene>
    <name evidence="1" type="ORF">EZS27_031505</name>
</gene>
<name>A0A5J4Q9M7_9ZZZZ</name>
<dbReference type="EC" id="4.2.2.-" evidence="1"/>
<organism evidence="1">
    <name type="scientific">termite gut metagenome</name>
    <dbReference type="NCBI Taxonomy" id="433724"/>
    <lineage>
        <taxon>unclassified sequences</taxon>
        <taxon>metagenomes</taxon>
        <taxon>organismal metagenomes</taxon>
    </lineage>
</organism>
<dbReference type="PANTHER" id="PTHR35936:SF32">
    <property type="entry name" value="MEMBRANE-BOUND LYTIC MUREIN TRANSGLYCOSYLASE F"/>
    <property type="match status" value="1"/>
</dbReference>
<keyword evidence="1" id="KW-0456">Lyase</keyword>